<comment type="subcellular location">
    <subcellularLocation>
        <location evidence="1">Nucleus</location>
    </subcellularLocation>
</comment>
<feature type="compositionally biased region" description="Polar residues" evidence="7">
    <location>
        <begin position="881"/>
        <end position="900"/>
    </location>
</feature>
<dbReference type="Pfam" id="PF16014">
    <property type="entry name" value="SAP130_C"/>
    <property type="match status" value="1"/>
</dbReference>
<sequence length="1253" mass="129957">MRVVIPSNAAQTFYRHSINLKPDPSANRTQITALPARTVTQTSITVSRPQTPATYNVPSRVPTTVASIQAPRAALTTPIRIPTPPISVANINTFVRQSVPSRTSSPSTAIISQGTSAWMPNVQVQVPTQLIRTGSITQAPRARVVAQTIPANQSSANVNSATITANVVAHPTSTQASQQNVSLSGTNPSQAFVATLATAVLPPQRQITSTLVYTNNNSQQPYSTGTNPQRLTLATTLSPQRPTGVRPIQRLPTSNLGVRVTAGSISIRTPSVPVLAPTTVLTTIASGTAGTQNRNSVSTANISNTIPARIIQVQNPQSGQIISGGRLPTNLVNIQPLIVSNNRIPHSNIQPSLTIAQVSKLASVATPLSNSSGSTSTGQDVGSGGGTTTLQTASGQQIVVSSGQASAGSTATIITGNLISGQSGSGGIQSQSQGQIAQIVNVNSGTVGSGLSGQGPQIVTVSQGQVIGGPQTISVSNSGGSGSTTVIPIPLAITGGRNTTTIPVSVATLSGGQNPISIVSGGSTITGIVRSTTSGAGSGLGTSTMPSILPIAKVTPQQLSSLSTIEAVSSSAPYSVSGTGASLYIQTRPQQPSAIVTTVASSGKSSSLNVVSGTSSGSTATIFPTSTLYFERVTASPASSSQPVTTSGSGAIALVQSASSLTSTTITTTSAISGPVFSISSSALSSGSTPTGSGSGTIVSGGVSSGQLGSSNVITTTVPPLPYSSSSGSFAIVQASGRNISGPIHGIVSSSTASAQSAGQFQSQSQQPQSQQTTTQIQAVPVRFHPQLLVDGGQAQQIIMTGSSAASGQSQQQQPSHMLIPVNPGGKIESPQSSILRKRGGSPIKAGKDLTQTLIAMGKERARDREMERERERELSPPSRPASTDGSTTVSATSSPGADQQEQEEIKAMAFANRNANSDLPFKPVHEEIFLHGQQQPSASNQDSQQLGHPFHHGSLPHQTSMAAGSSNGNYEQSPRKKPRKQNVSEGQKSVANSLQFYANNELDNTYHRMDTTGAQNLATAAATVTAAAAIVESIAAQQLLHSKQGGSGLVVTDSNNLTSKAVGTSGKHDASQQNQGASGIARDGAVVPAKDVPATSIANSRKPRNVSLLESYKQSWKAANNHFQRYTDVKQREERRPTIVDIANQSHVLQKVNGWKIYHLSAQIEDLCELESQAYDKLDQMLKTMEATPKPSAEIERINELLKGNMQRSKIIIDGINEARTQIMKIFDHKTHVSDIIQRCASKRNFKKREKS</sequence>
<evidence type="ECO:0000256" key="1">
    <source>
        <dbReference type="ARBA" id="ARBA00004123"/>
    </source>
</evidence>
<dbReference type="InterPro" id="IPR031963">
    <property type="entry name" value="SAP130_C"/>
</dbReference>
<feature type="compositionally biased region" description="Polar residues" evidence="7">
    <location>
        <begin position="957"/>
        <end position="973"/>
    </location>
</feature>
<evidence type="ECO:0000256" key="4">
    <source>
        <dbReference type="ARBA" id="ARBA00023015"/>
    </source>
</evidence>
<feature type="compositionally biased region" description="Low complexity" evidence="7">
    <location>
        <begin position="803"/>
        <end position="816"/>
    </location>
</feature>
<evidence type="ECO:0000259" key="8">
    <source>
        <dbReference type="Pfam" id="PF16014"/>
    </source>
</evidence>
<name>A0ABM1ZYQ5_AEDAL</name>
<evidence type="ECO:0000256" key="3">
    <source>
        <dbReference type="ARBA" id="ARBA00022491"/>
    </source>
</evidence>
<feature type="region of interest" description="Disordered" evidence="7">
    <location>
        <begin position="934"/>
        <end position="989"/>
    </location>
</feature>
<accession>A0ABM1ZYQ5</accession>
<keyword evidence="3" id="KW-0678">Repressor</keyword>
<keyword evidence="5" id="KW-0804">Transcription</keyword>
<dbReference type="EnsemblMetazoa" id="AALFPA23_022864.R33960">
    <property type="protein sequence ID" value="AALFPA23_022864.P33960"/>
    <property type="gene ID" value="AALFPA23_022864"/>
</dbReference>
<feature type="region of interest" description="Disordered" evidence="7">
    <location>
        <begin position="803"/>
        <end position="903"/>
    </location>
</feature>
<evidence type="ECO:0000256" key="2">
    <source>
        <dbReference type="ARBA" id="ARBA00007859"/>
    </source>
</evidence>
<keyword evidence="6" id="KW-0539">Nucleus</keyword>
<protein>
    <recommendedName>
        <fullName evidence="8">Histone deacetylase complex subunit SAP130 C-terminal domain-containing protein</fullName>
    </recommendedName>
</protein>
<feature type="domain" description="Histone deacetylase complex subunit SAP130 C-terminal" evidence="8">
    <location>
        <begin position="1106"/>
        <end position="1235"/>
    </location>
</feature>
<organism evidence="9 10">
    <name type="scientific">Aedes albopictus</name>
    <name type="common">Asian tiger mosquito</name>
    <name type="synonym">Stegomyia albopicta</name>
    <dbReference type="NCBI Taxonomy" id="7160"/>
    <lineage>
        <taxon>Eukaryota</taxon>
        <taxon>Metazoa</taxon>
        <taxon>Ecdysozoa</taxon>
        <taxon>Arthropoda</taxon>
        <taxon>Hexapoda</taxon>
        <taxon>Insecta</taxon>
        <taxon>Pterygota</taxon>
        <taxon>Neoptera</taxon>
        <taxon>Endopterygota</taxon>
        <taxon>Diptera</taxon>
        <taxon>Nematocera</taxon>
        <taxon>Culicoidea</taxon>
        <taxon>Culicidae</taxon>
        <taxon>Culicinae</taxon>
        <taxon>Aedini</taxon>
        <taxon>Aedes</taxon>
        <taxon>Stegomyia</taxon>
    </lineage>
</organism>
<comment type="similarity">
    <text evidence="2">Belongs to the SAP130 family.</text>
</comment>
<feature type="compositionally biased region" description="Polar residues" evidence="7">
    <location>
        <begin position="366"/>
        <end position="380"/>
    </location>
</feature>
<dbReference type="PANTHER" id="PTHR13497:SF3">
    <property type="entry name" value="HISTONE DEACETYLASE COMPLEX SUBUNIT SAP130"/>
    <property type="match status" value="1"/>
</dbReference>
<dbReference type="GeneID" id="109621450"/>
<keyword evidence="10" id="KW-1185">Reference proteome</keyword>
<feature type="compositionally biased region" description="Polar residues" evidence="7">
    <location>
        <begin position="934"/>
        <end position="947"/>
    </location>
</feature>
<evidence type="ECO:0000256" key="5">
    <source>
        <dbReference type="ARBA" id="ARBA00023163"/>
    </source>
</evidence>
<dbReference type="RefSeq" id="XP_062699956.1">
    <property type="nucleotide sequence ID" value="XM_062843972.1"/>
</dbReference>
<evidence type="ECO:0000256" key="6">
    <source>
        <dbReference type="ARBA" id="ARBA00023242"/>
    </source>
</evidence>
<evidence type="ECO:0000256" key="7">
    <source>
        <dbReference type="SAM" id="MobiDB-lite"/>
    </source>
</evidence>
<keyword evidence="4" id="KW-0805">Transcription regulation</keyword>
<reference evidence="9" key="2">
    <citation type="submission" date="2025-05" db="UniProtKB">
        <authorList>
            <consortium name="EnsemblMetazoa"/>
        </authorList>
    </citation>
    <scope>IDENTIFICATION</scope>
    <source>
        <strain evidence="9">Foshan</strain>
    </source>
</reference>
<reference evidence="10" key="1">
    <citation type="journal article" date="2015" name="Proc. Natl. Acad. Sci. U.S.A.">
        <title>Genome sequence of the Asian Tiger mosquito, Aedes albopictus, reveals insights into its biology, genetics, and evolution.</title>
        <authorList>
            <person name="Chen X.G."/>
            <person name="Jiang X."/>
            <person name="Gu J."/>
            <person name="Xu M."/>
            <person name="Wu Y."/>
            <person name="Deng Y."/>
            <person name="Zhang C."/>
            <person name="Bonizzoni M."/>
            <person name="Dermauw W."/>
            <person name="Vontas J."/>
            <person name="Armbruster P."/>
            <person name="Huang X."/>
            <person name="Yang Y."/>
            <person name="Zhang H."/>
            <person name="He W."/>
            <person name="Peng H."/>
            <person name="Liu Y."/>
            <person name="Wu K."/>
            <person name="Chen J."/>
            <person name="Lirakis M."/>
            <person name="Topalis P."/>
            <person name="Van Leeuwen T."/>
            <person name="Hall A.B."/>
            <person name="Jiang X."/>
            <person name="Thorpe C."/>
            <person name="Mueller R.L."/>
            <person name="Sun C."/>
            <person name="Waterhouse R.M."/>
            <person name="Yan G."/>
            <person name="Tu Z.J."/>
            <person name="Fang X."/>
            <person name="James A.A."/>
        </authorList>
    </citation>
    <scope>NUCLEOTIDE SEQUENCE [LARGE SCALE GENOMIC DNA]</scope>
    <source>
        <strain evidence="10">Foshan</strain>
    </source>
</reference>
<dbReference type="Proteomes" id="UP000069940">
    <property type="component" value="Unassembled WGS sequence"/>
</dbReference>
<feature type="compositionally biased region" description="Basic and acidic residues" evidence="7">
    <location>
        <begin position="858"/>
        <end position="875"/>
    </location>
</feature>
<dbReference type="InterPro" id="IPR024137">
    <property type="entry name" value="His_deAcase_cplx_SAP130"/>
</dbReference>
<feature type="region of interest" description="Disordered" evidence="7">
    <location>
        <begin position="366"/>
        <end position="389"/>
    </location>
</feature>
<proteinExistence type="inferred from homology"/>
<evidence type="ECO:0000313" key="9">
    <source>
        <dbReference type="EnsemblMetazoa" id="AALFPA23_022864.P33960"/>
    </source>
</evidence>
<evidence type="ECO:0000313" key="10">
    <source>
        <dbReference type="Proteomes" id="UP000069940"/>
    </source>
</evidence>
<dbReference type="PANTHER" id="PTHR13497">
    <property type="entry name" value="HISTONE DEACETYLASE COMPLEX SUBUNIT SAP130"/>
    <property type="match status" value="1"/>
</dbReference>